<dbReference type="FunFam" id="3.30.70.1230:FF:000017">
    <property type="entry name" value="Adenylate cyclase type 10"/>
    <property type="match status" value="1"/>
</dbReference>
<feature type="domain" description="Guanylate cyclase" evidence="4">
    <location>
        <begin position="384"/>
        <end position="420"/>
    </location>
</feature>
<dbReference type="CDD" id="cd07302">
    <property type="entry name" value="CHD"/>
    <property type="match status" value="2"/>
</dbReference>
<dbReference type="PANTHER" id="PTHR16305">
    <property type="entry name" value="TESTICULAR SOLUBLE ADENYLYL CYCLASE"/>
    <property type="match status" value="1"/>
</dbReference>
<dbReference type="GO" id="GO:0005524">
    <property type="term" value="F:ATP binding"/>
    <property type="evidence" value="ECO:0007669"/>
    <property type="project" value="UniProtKB-KW"/>
</dbReference>
<sequence length="1705" mass="194714">MTSEDKKQFEISNLGKVAAHVPDLIVYGDFSQEVPFIESFDGVLLFVDISGFTALTEKFSMTTNLDRGADELTLALNNYVGDIVEEVLVFGGDVLKFAGDALLALWKVERCHINDIITLALKCSFSIQQEYGVRDTEVGLELRVKIGLSAGHISKVVVGDNRHQYFLVIGRAVDEVRLAQNLAKASEIILSPNCWELCDRKLIEVEKIKDERAVKVRYIRNTLDFDAEEFFDRCTQYLYQNRICDNFEILRNASVLPPNDKLEKCLRKYVMRNILRKIDDNQPLEYLSELRPVTIVFVNLQFDESANTHHLCKAIQDANTKIAAIIYPLSGKINKVFMFDKGCTLLCIFGLPGDKQSDEGANALDSANKIHAFCSTALMKVRLVSIGVTSGPVFCGVVGHRLRHEYTVIGRKVNLAARMMMYYPGVVTCDAVTCVKSKLPSYFFEELPLIEMKGVLNPGTVYKFLGVTEKTMIYKAYLSRERCEYYPLLGRKKETDLFENLLSDFKADRKSRIIIYEGLMGYGKSQLLAEIAYLGQDTGHRVVAMELTKINVWQNFFVIRTLMAMFLGIDTCKTYDARQYILVTRIRGVVKEEYFCLLNNLYHVKFPTSEEVSKMSNEAKNEKLENILVNILKNAVMKEVLIFVIDEAQFMDPASWDFLENLLSDIGIFVVMSLSPSPRKGRLPCAAAARLMSSEDTTYVQLRELTPSVIVQKACQDLGVVSIARELETFLIQRSHGNPLYCEELLRNLHLNNVLQFHMLEEDEEREDEWDNLFTVTALKTQTSRTSRESDSYICTITQNVKMHNIMLPPTLKGIALAELDNMNPSEQMVVKCAAIIGVTFSTELLFHILPEWTKMKMNQTLAALVESHIFKCFGERKEMNTNQIQDELSNELCFSPKAVKSMGQESDLGMVVANRLKQEESVMQCKVMGFCTPLLQEAAYELWLKSQKRALHLKCASYLESQAHRCLCCGGGDFIPFHRYAVDGMLHNIDPQGTKATRSKESILNEAASTIVSITLKKLDQTDQGESPEGRNIFISLGLADQKVGAFQKHVKVQKRLSHAGHSRSRLDLMPLSGQILVSDTWMENRINRRNLSKEELQGRPSLQESFRAEDIEMKFLERMDEIIMLTEMGKKRIKNLSSCECEEIVEYIIIPLSQHCVAVEDTPRAFYYLLESACGYVHLSNNYMAFTYLNTAELMLKSVSPKQRNISLFEESVLHSLKGEVSYNMGQINLAKKLVKKALRLLKRSFPMTIIGAFFKSMVETSKHLSHQKKQVPWQMSSGREKKLAFLYQQGHCLSLLWQLFSLDLASSSKKFSRLAALMNVNCAEESQDESQIISSYMEFSLCCQLMGYQHEWMKYELMAIQRSAHLRVVGEELLIIAKLATSLAYMKLCLGNLPLAVQLGYRAHELCVQLKKPKLDCIVLNDLFNALFLRTRYQDSVHVLSWLEDLSMRDDNVIGQACFVTGCLDLMLYAGFSFKSFDFCLDFVLNQQMNCILMSQNSIMLGLYSSLAIWCGRLQEWDDFMELFEQARRLVRRTSASLYANHGFCKFVECEALLLRKYIEERPGKAREMRNKITKNLEQAIAQCSTSPVYYSRVYHMKAYVQLMLGQDENSQSFLEKAFEDSEMYGNHLEQSWLEITKEWWFTGKSPMEDYWLKTAPDFPIWEVGMAEKDVGAFHKNKYLLNVPELDIDNPFPDSVSEDEIS</sequence>
<accession>A0AA35KFT8</accession>
<keyword evidence="3" id="KW-0456">Lyase</keyword>
<dbReference type="PANTHER" id="PTHR16305:SF28">
    <property type="entry name" value="GUANYLATE CYCLASE DOMAIN-CONTAINING PROTEIN"/>
    <property type="match status" value="1"/>
</dbReference>
<dbReference type="FunFam" id="3.30.70.1230:FF:000021">
    <property type="entry name" value="Adenylate cyclase type 10"/>
    <property type="match status" value="1"/>
</dbReference>
<feature type="domain" description="Guanylate cyclase" evidence="4">
    <location>
        <begin position="43"/>
        <end position="180"/>
    </location>
</feature>
<dbReference type="SUPFAM" id="SSF55073">
    <property type="entry name" value="Nucleotide cyclase"/>
    <property type="match status" value="2"/>
</dbReference>
<evidence type="ECO:0000313" key="5">
    <source>
        <dbReference type="EMBL" id="CAI5776519.1"/>
    </source>
</evidence>
<evidence type="ECO:0000256" key="1">
    <source>
        <dbReference type="ARBA" id="ARBA00022741"/>
    </source>
</evidence>
<evidence type="ECO:0000256" key="2">
    <source>
        <dbReference type="ARBA" id="ARBA00022840"/>
    </source>
</evidence>
<dbReference type="GO" id="GO:0009190">
    <property type="term" value="P:cyclic nucleotide biosynthetic process"/>
    <property type="evidence" value="ECO:0007669"/>
    <property type="project" value="InterPro"/>
</dbReference>
<name>A0AA35KFT8_9SAUR</name>
<reference evidence="5" key="1">
    <citation type="submission" date="2022-12" db="EMBL/GenBank/DDBJ databases">
        <authorList>
            <person name="Alioto T."/>
            <person name="Alioto T."/>
            <person name="Gomez Garrido J."/>
        </authorList>
    </citation>
    <scope>NUCLEOTIDE SEQUENCE</scope>
</reference>
<dbReference type="Pfam" id="PF00211">
    <property type="entry name" value="Guanylate_cyc"/>
    <property type="match status" value="2"/>
</dbReference>
<proteinExistence type="predicted"/>
<dbReference type="InterPro" id="IPR029787">
    <property type="entry name" value="Nucleotide_cyclase"/>
</dbReference>
<evidence type="ECO:0000313" key="6">
    <source>
        <dbReference type="Proteomes" id="UP001178461"/>
    </source>
</evidence>
<gene>
    <name evidence="5" type="ORF">PODLI_1B028928</name>
</gene>
<evidence type="ECO:0000256" key="3">
    <source>
        <dbReference type="ARBA" id="ARBA00023239"/>
    </source>
</evidence>
<keyword evidence="2" id="KW-0067">ATP-binding</keyword>
<dbReference type="EMBL" id="OX395131">
    <property type="protein sequence ID" value="CAI5776519.1"/>
    <property type="molecule type" value="Genomic_DNA"/>
</dbReference>
<dbReference type="InterPro" id="IPR001054">
    <property type="entry name" value="A/G_cyclase"/>
</dbReference>
<dbReference type="Gene3D" id="3.30.70.1230">
    <property type="entry name" value="Nucleotide cyclase"/>
    <property type="match status" value="2"/>
</dbReference>
<evidence type="ECO:0000259" key="4">
    <source>
        <dbReference type="PROSITE" id="PS50125"/>
    </source>
</evidence>
<dbReference type="InterPro" id="IPR027417">
    <property type="entry name" value="P-loop_NTPase"/>
</dbReference>
<dbReference type="GO" id="GO:0035556">
    <property type="term" value="P:intracellular signal transduction"/>
    <property type="evidence" value="ECO:0007669"/>
    <property type="project" value="InterPro"/>
</dbReference>
<dbReference type="PROSITE" id="PS50125">
    <property type="entry name" value="GUANYLATE_CYCLASE_2"/>
    <property type="match status" value="2"/>
</dbReference>
<dbReference type="Proteomes" id="UP001178461">
    <property type="component" value="Chromosome 6"/>
</dbReference>
<dbReference type="GO" id="GO:0004016">
    <property type="term" value="F:adenylate cyclase activity"/>
    <property type="evidence" value="ECO:0007669"/>
    <property type="project" value="TreeGrafter"/>
</dbReference>
<keyword evidence="6" id="KW-1185">Reference proteome</keyword>
<organism evidence="5 6">
    <name type="scientific">Podarcis lilfordi</name>
    <name type="common">Lilford's wall lizard</name>
    <dbReference type="NCBI Taxonomy" id="74358"/>
    <lineage>
        <taxon>Eukaryota</taxon>
        <taxon>Metazoa</taxon>
        <taxon>Chordata</taxon>
        <taxon>Craniata</taxon>
        <taxon>Vertebrata</taxon>
        <taxon>Euteleostomi</taxon>
        <taxon>Lepidosauria</taxon>
        <taxon>Squamata</taxon>
        <taxon>Bifurcata</taxon>
        <taxon>Unidentata</taxon>
        <taxon>Episquamata</taxon>
        <taxon>Laterata</taxon>
        <taxon>Lacertibaenia</taxon>
        <taxon>Lacertidae</taxon>
        <taxon>Podarcis</taxon>
    </lineage>
</organism>
<protein>
    <submittedName>
        <fullName evidence="5">Adenylate cyclase type 10</fullName>
    </submittedName>
</protein>
<keyword evidence="1" id="KW-0547">Nucleotide-binding</keyword>
<dbReference type="GO" id="GO:0005737">
    <property type="term" value="C:cytoplasm"/>
    <property type="evidence" value="ECO:0007669"/>
    <property type="project" value="TreeGrafter"/>
</dbReference>
<dbReference type="SUPFAM" id="SSF52540">
    <property type="entry name" value="P-loop containing nucleoside triphosphate hydrolases"/>
    <property type="match status" value="1"/>
</dbReference>